<organism evidence="1 2">
    <name type="scientific">Nitrosomonas halophila</name>
    <dbReference type="NCBI Taxonomy" id="44576"/>
    <lineage>
        <taxon>Bacteria</taxon>
        <taxon>Pseudomonadati</taxon>
        <taxon>Pseudomonadota</taxon>
        <taxon>Betaproteobacteria</taxon>
        <taxon>Nitrosomonadales</taxon>
        <taxon>Nitrosomonadaceae</taxon>
        <taxon>Nitrosomonas</taxon>
    </lineage>
</organism>
<protein>
    <recommendedName>
        <fullName evidence="3">Restriction endonuclease</fullName>
    </recommendedName>
</protein>
<evidence type="ECO:0000313" key="2">
    <source>
        <dbReference type="Proteomes" id="UP000198640"/>
    </source>
</evidence>
<evidence type="ECO:0000313" key="1">
    <source>
        <dbReference type="EMBL" id="SDY89133.1"/>
    </source>
</evidence>
<dbReference type="EMBL" id="FNOY01000075">
    <property type="protein sequence ID" value="SDY89133.1"/>
    <property type="molecule type" value="Genomic_DNA"/>
</dbReference>
<dbReference type="OrthoDB" id="9553443at2"/>
<dbReference type="AlphaFoldDB" id="A0A1H3NK64"/>
<sequence>MANRSPEQGLIDEFVAHLKQHKDDNLRIETVINTSCKSKNYADVEFRSAANLHWVIEAKSDESKDRHNTIHKIFGELLKETGKTSRSDCCYAILIPESAVGFYSRAFQSIAREKFLGFGELIPIDTVFTSSATGIGQLSWESLYDDYKP</sequence>
<dbReference type="STRING" id="44576.SAMN05421881_10755"/>
<proteinExistence type="predicted"/>
<accession>A0A1H3NK64</accession>
<keyword evidence="2" id="KW-1185">Reference proteome</keyword>
<name>A0A1H3NK64_9PROT</name>
<dbReference type="RefSeq" id="WP_090415625.1">
    <property type="nucleotide sequence ID" value="NZ_FNOY01000075.1"/>
</dbReference>
<reference evidence="1 2" key="1">
    <citation type="submission" date="2016-10" db="EMBL/GenBank/DDBJ databases">
        <authorList>
            <person name="de Groot N.N."/>
        </authorList>
    </citation>
    <scope>NUCLEOTIDE SEQUENCE [LARGE SCALE GENOMIC DNA]</scope>
    <source>
        <strain evidence="1 2">Nm1</strain>
    </source>
</reference>
<evidence type="ECO:0008006" key="3">
    <source>
        <dbReference type="Google" id="ProtNLM"/>
    </source>
</evidence>
<dbReference type="Proteomes" id="UP000198640">
    <property type="component" value="Unassembled WGS sequence"/>
</dbReference>
<gene>
    <name evidence="1" type="ORF">SAMN05421881_10755</name>
</gene>